<evidence type="ECO:0000313" key="2">
    <source>
        <dbReference type="Proteomes" id="UP000054359"/>
    </source>
</evidence>
<reference evidence="1 2" key="1">
    <citation type="submission" date="2013-11" db="EMBL/GenBank/DDBJ databases">
        <title>Genome sequencing of Stegodyphus mimosarum.</title>
        <authorList>
            <person name="Bechsgaard J."/>
        </authorList>
    </citation>
    <scope>NUCLEOTIDE SEQUENCE [LARGE SCALE GENOMIC DNA]</scope>
</reference>
<evidence type="ECO:0000313" key="1">
    <source>
        <dbReference type="EMBL" id="KFM83338.1"/>
    </source>
</evidence>
<dbReference type="AlphaFoldDB" id="A0A087V149"/>
<gene>
    <name evidence="1" type="ORF">X975_26759</name>
</gene>
<keyword evidence="2" id="KW-1185">Reference proteome</keyword>
<feature type="non-terminal residue" evidence="1">
    <location>
        <position position="35"/>
    </location>
</feature>
<dbReference type="Proteomes" id="UP000054359">
    <property type="component" value="Unassembled WGS sequence"/>
</dbReference>
<proteinExistence type="predicted"/>
<organism evidence="1 2">
    <name type="scientific">Stegodyphus mimosarum</name>
    <name type="common">African social velvet spider</name>
    <dbReference type="NCBI Taxonomy" id="407821"/>
    <lineage>
        <taxon>Eukaryota</taxon>
        <taxon>Metazoa</taxon>
        <taxon>Ecdysozoa</taxon>
        <taxon>Arthropoda</taxon>
        <taxon>Chelicerata</taxon>
        <taxon>Arachnida</taxon>
        <taxon>Araneae</taxon>
        <taxon>Araneomorphae</taxon>
        <taxon>Entelegynae</taxon>
        <taxon>Eresoidea</taxon>
        <taxon>Eresidae</taxon>
        <taxon>Stegodyphus</taxon>
    </lineage>
</organism>
<sequence>MKFVFFCHMKQINRTWSGGQTFHLGPCQRAPGCRQ</sequence>
<accession>A0A087V149</accession>
<name>A0A087V149_STEMI</name>
<dbReference type="EMBL" id="KL818106">
    <property type="protein sequence ID" value="KFM83338.1"/>
    <property type="molecule type" value="Genomic_DNA"/>
</dbReference>
<protein>
    <submittedName>
        <fullName evidence="1">Uncharacterized protein</fullName>
    </submittedName>
</protein>